<organism evidence="1 2">
    <name type="scientific">Chitinophaga jiangningensis</name>
    <dbReference type="NCBI Taxonomy" id="1419482"/>
    <lineage>
        <taxon>Bacteria</taxon>
        <taxon>Pseudomonadati</taxon>
        <taxon>Bacteroidota</taxon>
        <taxon>Chitinophagia</taxon>
        <taxon>Chitinophagales</taxon>
        <taxon>Chitinophagaceae</taxon>
        <taxon>Chitinophaga</taxon>
    </lineage>
</organism>
<dbReference type="Proteomes" id="UP000184420">
    <property type="component" value="Unassembled WGS sequence"/>
</dbReference>
<accession>A0A1M7ALL3</accession>
<reference evidence="1 2" key="1">
    <citation type="submission" date="2016-11" db="EMBL/GenBank/DDBJ databases">
        <authorList>
            <person name="Jaros S."/>
            <person name="Januszkiewicz K."/>
            <person name="Wedrychowicz H."/>
        </authorList>
    </citation>
    <scope>NUCLEOTIDE SEQUENCE [LARGE SCALE GENOMIC DNA]</scope>
    <source>
        <strain evidence="1 2">DSM 27406</strain>
    </source>
</reference>
<dbReference type="EMBL" id="FRBL01000003">
    <property type="protein sequence ID" value="SHL43396.1"/>
    <property type="molecule type" value="Genomic_DNA"/>
</dbReference>
<gene>
    <name evidence="1" type="ORF">SAMN05444266_103326</name>
</gene>
<keyword evidence="2" id="KW-1185">Reference proteome</keyword>
<sequence length="57" mass="6643">MLAALRADPKGIGTKKPLSHFHNDLTVYPSNNFLIKFYCKPNQHRTYISLYLLHIKN</sequence>
<proteinExistence type="predicted"/>
<evidence type="ECO:0000313" key="2">
    <source>
        <dbReference type="Proteomes" id="UP000184420"/>
    </source>
</evidence>
<name>A0A1M7ALL3_9BACT</name>
<evidence type="ECO:0000313" key="1">
    <source>
        <dbReference type="EMBL" id="SHL43396.1"/>
    </source>
</evidence>
<dbReference type="AlphaFoldDB" id="A0A1M7ALL3"/>
<protein>
    <submittedName>
        <fullName evidence="1">Uncharacterized protein</fullName>
    </submittedName>
</protein>